<dbReference type="EMBL" id="AMQM01008348">
    <property type="status" value="NOT_ANNOTATED_CDS"/>
    <property type="molecule type" value="Genomic_DNA"/>
</dbReference>
<reference evidence="1 3" key="2">
    <citation type="journal article" date="2013" name="Nature">
        <title>Insights into bilaterian evolution from three spiralian genomes.</title>
        <authorList>
            <person name="Simakov O."/>
            <person name="Marletaz F."/>
            <person name="Cho S.J."/>
            <person name="Edsinger-Gonzales E."/>
            <person name="Havlak P."/>
            <person name="Hellsten U."/>
            <person name="Kuo D.H."/>
            <person name="Larsson T."/>
            <person name="Lv J."/>
            <person name="Arendt D."/>
            <person name="Savage R."/>
            <person name="Osoegawa K."/>
            <person name="de Jong P."/>
            <person name="Grimwood J."/>
            <person name="Chapman J.A."/>
            <person name="Shapiro H."/>
            <person name="Aerts A."/>
            <person name="Otillar R.P."/>
            <person name="Terry A.Y."/>
            <person name="Boore J.L."/>
            <person name="Grigoriev I.V."/>
            <person name="Lindberg D.R."/>
            <person name="Seaver E.C."/>
            <person name="Weisblat D.A."/>
            <person name="Putnam N.H."/>
            <person name="Rokhsar D.S."/>
        </authorList>
    </citation>
    <scope>NUCLEOTIDE SEQUENCE</scope>
</reference>
<dbReference type="KEGG" id="hro:HELRODRAFT_182700"/>
<evidence type="ECO:0000313" key="3">
    <source>
        <dbReference type="Proteomes" id="UP000015101"/>
    </source>
</evidence>
<reference evidence="3" key="1">
    <citation type="submission" date="2012-12" db="EMBL/GenBank/DDBJ databases">
        <authorList>
            <person name="Hellsten U."/>
            <person name="Grimwood J."/>
            <person name="Chapman J.A."/>
            <person name="Shapiro H."/>
            <person name="Aerts A."/>
            <person name="Otillar R.P."/>
            <person name="Terry A.Y."/>
            <person name="Boore J.L."/>
            <person name="Simakov O."/>
            <person name="Marletaz F."/>
            <person name="Cho S.-J."/>
            <person name="Edsinger-Gonzales E."/>
            <person name="Havlak P."/>
            <person name="Kuo D.-H."/>
            <person name="Larsson T."/>
            <person name="Lv J."/>
            <person name="Arendt D."/>
            <person name="Savage R."/>
            <person name="Osoegawa K."/>
            <person name="de Jong P."/>
            <person name="Lindberg D.R."/>
            <person name="Seaver E.C."/>
            <person name="Weisblat D.A."/>
            <person name="Putnam N.H."/>
            <person name="Grigoriev I.V."/>
            <person name="Rokhsar D.S."/>
        </authorList>
    </citation>
    <scope>NUCLEOTIDE SEQUENCE</scope>
</reference>
<dbReference type="EnsemblMetazoa" id="HelroT182700">
    <property type="protein sequence ID" value="HelroP182700"/>
    <property type="gene ID" value="HelroG182700"/>
</dbReference>
<dbReference type="HOGENOM" id="CLU_1588296_0_0_1"/>
<reference evidence="2" key="3">
    <citation type="submission" date="2015-06" db="UniProtKB">
        <authorList>
            <consortium name="EnsemblMetazoa"/>
        </authorList>
    </citation>
    <scope>IDENTIFICATION</scope>
</reference>
<dbReference type="Proteomes" id="UP000015101">
    <property type="component" value="Unassembled WGS sequence"/>
</dbReference>
<dbReference type="RefSeq" id="XP_009031677.1">
    <property type="nucleotide sequence ID" value="XM_009033429.1"/>
</dbReference>
<keyword evidence="3" id="KW-1185">Reference proteome</keyword>
<evidence type="ECO:0000313" key="2">
    <source>
        <dbReference type="EnsemblMetazoa" id="HelroP182700"/>
    </source>
</evidence>
<organism evidence="2 3">
    <name type="scientific">Helobdella robusta</name>
    <name type="common">Californian leech</name>
    <dbReference type="NCBI Taxonomy" id="6412"/>
    <lineage>
        <taxon>Eukaryota</taxon>
        <taxon>Metazoa</taxon>
        <taxon>Spiralia</taxon>
        <taxon>Lophotrochozoa</taxon>
        <taxon>Annelida</taxon>
        <taxon>Clitellata</taxon>
        <taxon>Hirudinea</taxon>
        <taxon>Rhynchobdellida</taxon>
        <taxon>Glossiphoniidae</taxon>
        <taxon>Helobdella</taxon>
    </lineage>
</organism>
<name>T1FIL6_HELRO</name>
<gene>
    <name evidence="2" type="primary">20208665</name>
    <name evidence="1" type="ORF">HELRODRAFT_182700</name>
</gene>
<dbReference type="GeneID" id="20208665"/>
<dbReference type="AlphaFoldDB" id="T1FIL6"/>
<proteinExistence type="predicted"/>
<dbReference type="EMBL" id="KB097761">
    <property type="protein sequence ID" value="ESN90203.1"/>
    <property type="molecule type" value="Genomic_DNA"/>
</dbReference>
<sequence length="168" mass="18991">MEERTFEDSKCKSKVMENTDSEVEPAAHLPTFVNVSILVESNDGICNEKNIVEKRFQQPSDSTENVNQKQNRCSGFPKMCKNELQFKAWQKSRSWLMMSSSGSVMCRICIEVKSSTPASDVTLGCRKDRAFIDGTVGGKTVKKLLKKNDKHQQSKCYPYPLVARIFAP</sequence>
<dbReference type="InParanoid" id="T1FIL6"/>
<protein>
    <submittedName>
        <fullName evidence="1 2">Uncharacterized protein</fullName>
    </submittedName>
</protein>
<evidence type="ECO:0000313" key="1">
    <source>
        <dbReference type="EMBL" id="ESN90203.1"/>
    </source>
</evidence>
<accession>T1FIL6</accession>
<dbReference type="CTD" id="20208665"/>